<keyword evidence="1" id="KW-0812">Transmembrane</keyword>
<dbReference type="Proteomes" id="UP000800094">
    <property type="component" value="Unassembled WGS sequence"/>
</dbReference>
<dbReference type="GeneID" id="54574629"/>
<evidence type="ECO:0000313" key="3">
    <source>
        <dbReference type="Proteomes" id="UP000800094"/>
    </source>
</evidence>
<keyword evidence="1" id="KW-1133">Transmembrane helix</keyword>
<dbReference type="AlphaFoldDB" id="A0A6A6IKY7"/>
<reference evidence="2" key="1">
    <citation type="journal article" date="2020" name="Stud. Mycol.">
        <title>101 Dothideomycetes genomes: a test case for predicting lifestyles and emergence of pathogens.</title>
        <authorList>
            <person name="Haridas S."/>
            <person name="Albert R."/>
            <person name="Binder M."/>
            <person name="Bloem J."/>
            <person name="Labutti K."/>
            <person name="Salamov A."/>
            <person name="Andreopoulos B."/>
            <person name="Baker S."/>
            <person name="Barry K."/>
            <person name="Bills G."/>
            <person name="Bluhm B."/>
            <person name="Cannon C."/>
            <person name="Castanera R."/>
            <person name="Culley D."/>
            <person name="Daum C."/>
            <person name="Ezra D."/>
            <person name="Gonzalez J."/>
            <person name="Henrissat B."/>
            <person name="Kuo A."/>
            <person name="Liang C."/>
            <person name="Lipzen A."/>
            <person name="Lutzoni F."/>
            <person name="Magnuson J."/>
            <person name="Mondo S."/>
            <person name="Nolan M."/>
            <person name="Ohm R."/>
            <person name="Pangilinan J."/>
            <person name="Park H.-J."/>
            <person name="Ramirez L."/>
            <person name="Alfaro M."/>
            <person name="Sun H."/>
            <person name="Tritt A."/>
            <person name="Yoshinaga Y."/>
            <person name="Zwiers L.-H."/>
            <person name="Turgeon B."/>
            <person name="Goodwin S."/>
            <person name="Spatafora J."/>
            <person name="Crous P."/>
            <person name="Grigoriev I."/>
        </authorList>
    </citation>
    <scope>NUCLEOTIDE SEQUENCE</scope>
    <source>
        <strain evidence="2">CBS 122368</strain>
    </source>
</reference>
<name>A0A6A6IKY7_9PLEO</name>
<evidence type="ECO:0000313" key="2">
    <source>
        <dbReference type="EMBL" id="KAF2250512.1"/>
    </source>
</evidence>
<keyword evidence="3" id="KW-1185">Reference proteome</keyword>
<proteinExistence type="predicted"/>
<dbReference type="RefSeq" id="XP_033685516.1">
    <property type="nucleotide sequence ID" value="XM_033821299.1"/>
</dbReference>
<dbReference type="EMBL" id="ML987193">
    <property type="protein sequence ID" value="KAF2250512.1"/>
    <property type="molecule type" value="Genomic_DNA"/>
</dbReference>
<keyword evidence="1" id="KW-0472">Membrane</keyword>
<evidence type="ECO:0000256" key="1">
    <source>
        <dbReference type="SAM" id="Phobius"/>
    </source>
</evidence>
<accession>A0A6A6IKY7</accession>
<gene>
    <name evidence="2" type="ORF">BU26DRAFT_264811</name>
</gene>
<organism evidence="2 3">
    <name type="scientific">Trematosphaeria pertusa</name>
    <dbReference type="NCBI Taxonomy" id="390896"/>
    <lineage>
        <taxon>Eukaryota</taxon>
        <taxon>Fungi</taxon>
        <taxon>Dikarya</taxon>
        <taxon>Ascomycota</taxon>
        <taxon>Pezizomycotina</taxon>
        <taxon>Dothideomycetes</taxon>
        <taxon>Pleosporomycetidae</taxon>
        <taxon>Pleosporales</taxon>
        <taxon>Massarineae</taxon>
        <taxon>Trematosphaeriaceae</taxon>
        <taxon>Trematosphaeria</taxon>
    </lineage>
</organism>
<protein>
    <submittedName>
        <fullName evidence="2">Uncharacterized protein</fullName>
    </submittedName>
</protein>
<sequence length="97" mass="10522">MLEEEVFLSHSSVAFGCCLSALAVVLLTLYDVRVNKVLTGDNMPPEGSANIGSASCLLYTPPSLARSAFLTLCATSPVSRLCRPIHHFDESQVPIWR</sequence>
<feature type="transmembrane region" description="Helical" evidence="1">
    <location>
        <begin position="12"/>
        <end position="30"/>
    </location>
</feature>